<evidence type="ECO:0000313" key="2">
    <source>
        <dbReference type="RefSeq" id="XP_034108765.2"/>
    </source>
</evidence>
<dbReference type="OrthoDB" id="7912890at2759"/>
<dbReference type="AlphaFoldDB" id="A0A6P8XBK9"/>
<accession>A0A6P8XBK9</accession>
<dbReference type="Proteomes" id="UP000515160">
    <property type="component" value="Chromosome 3"/>
</dbReference>
<dbReference type="RefSeq" id="XP_034108765.2">
    <property type="nucleotide sequence ID" value="XM_034252874.2"/>
</dbReference>
<protein>
    <submittedName>
        <fullName evidence="2">Uncharacterized protein LOC117570942</fullName>
    </submittedName>
</protein>
<organism evidence="1 2">
    <name type="scientific">Drosophila albomicans</name>
    <name type="common">Fruit fly</name>
    <dbReference type="NCBI Taxonomy" id="7291"/>
    <lineage>
        <taxon>Eukaryota</taxon>
        <taxon>Metazoa</taxon>
        <taxon>Ecdysozoa</taxon>
        <taxon>Arthropoda</taxon>
        <taxon>Hexapoda</taxon>
        <taxon>Insecta</taxon>
        <taxon>Pterygota</taxon>
        <taxon>Neoptera</taxon>
        <taxon>Endopterygota</taxon>
        <taxon>Diptera</taxon>
        <taxon>Brachycera</taxon>
        <taxon>Muscomorpha</taxon>
        <taxon>Ephydroidea</taxon>
        <taxon>Drosophilidae</taxon>
        <taxon>Drosophila</taxon>
    </lineage>
</organism>
<gene>
    <name evidence="2" type="primary">LOC117570942</name>
</gene>
<evidence type="ECO:0000313" key="1">
    <source>
        <dbReference type="Proteomes" id="UP000515160"/>
    </source>
</evidence>
<reference evidence="2" key="1">
    <citation type="submission" date="2025-08" db="UniProtKB">
        <authorList>
            <consortium name="RefSeq"/>
        </authorList>
    </citation>
    <scope>IDENTIFICATION</scope>
    <source>
        <strain evidence="2">15112-1751.03</strain>
        <tissue evidence="2">Whole Adult</tissue>
    </source>
</reference>
<sequence length="132" mass="15500">MGVTDFIESVKRWTVNQLDRKSKQEEELKPVRQIPNLGEDIQMVVQTPEFENVMNSVSPFLLASLGAWPGYWLYRGFDYHSHRAYVPLPVYIRQTFYQAKMLQFFIIMAGIIYMAKHQTGEHIFPVDNKIDD</sequence>
<keyword evidence="1" id="KW-1185">Reference proteome</keyword>
<name>A0A6P8XBK9_DROAB</name>
<proteinExistence type="predicted"/>
<dbReference type="GeneID" id="117570942"/>